<proteinExistence type="predicted"/>
<evidence type="ECO:0000313" key="2">
    <source>
        <dbReference type="Proteomes" id="UP001148838"/>
    </source>
</evidence>
<keyword evidence="2" id="KW-1185">Reference proteome</keyword>
<sequence>MKLVIANDTQDEPDDSPWDYPKFAVRDSNRLSAQMEFKSKPKSNLMHTTPVDCMHRGHVFCHSRLSDLPSYNLPSRIQSRLREVMTTPTACELSCLASPVPRLNTIGLLSLGLHEGKGVPNGDSKQEELAAKINSAAMEIHQHGLDNVQQEVRRRAEACLSRQTRWPADPELRSGLGWIPRLVGLIGFFEGFPQLWD</sequence>
<evidence type="ECO:0000313" key="1">
    <source>
        <dbReference type="EMBL" id="KAJ4428557.1"/>
    </source>
</evidence>
<protein>
    <submittedName>
        <fullName evidence="1">Uncharacterized protein</fullName>
    </submittedName>
</protein>
<dbReference type="Proteomes" id="UP001148838">
    <property type="component" value="Unassembled WGS sequence"/>
</dbReference>
<comment type="caution">
    <text evidence="1">The sequence shown here is derived from an EMBL/GenBank/DDBJ whole genome shotgun (WGS) entry which is preliminary data.</text>
</comment>
<gene>
    <name evidence="1" type="ORF">ANN_24601</name>
</gene>
<accession>A0ABQ8S3T4</accession>
<organism evidence="1 2">
    <name type="scientific">Periplaneta americana</name>
    <name type="common">American cockroach</name>
    <name type="synonym">Blatta americana</name>
    <dbReference type="NCBI Taxonomy" id="6978"/>
    <lineage>
        <taxon>Eukaryota</taxon>
        <taxon>Metazoa</taxon>
        <taxon>Ecdysozoa</taxon>
        <taxon>Arthropoda</taxon>
        <taxon>Hexapoda</taxon>
        <taxon>Insecta</taxon>
        <taxon>Pterygota</taxon>
        <taxon>Neoptera</taxon>
        <taxon>Polyneoptera</taxon>
        <taxon>Dictyoptera</taxon>
        <taxon>Blattodea</taxon>
        <taxon>Blattoidea</taxon>
        <taxon>Blattidae</taxon>
        <taxon>Blattinae</taxon>
        <taxon>Periplaneta</taxon>
    </lineage>
</organism>
<name>A0ABQ8S3T4_PERAM</name>
<dbReference type="EMBL" id="JAJSOF020000037">
    <property type="protein sequence ID" value="KAJ4428557.1"/>
    <property type="molecule type" value="Genomic_DNA"/>
</dbReference>
<reference evidence="1 2" key="1">
    <citation type="journal article" date="2022" name="Allergy">
        <title>Genome assembly and annotation of Periplaneta americana reveal a comprehensive cockroach allergen profile.</title>
        <authorList>
            <person name="Wang L."/>
            <person name="Xiong Q."/>
            <person name="Saelim N."/>
            <person name="Wang L."/>
            <person name="Nong W."/>
            <person name="Wan A.T."/>
            <person name="Shi M."/>
            <person name="Liu X."/>
            <person name="Cao Q."/>
            <person name="Hui J.H.L."/>
            <person name="Sookrung N."/>
            <person name="Leung T.F."/>
            <person name="Tungtrongchitr A."/>
            <person name="Tsui S.K.W."/>
        </authorList>
    </citation>
    <scope>NUCLEOTIDE SEQUENCE [LARGE SCALE GENOMIC DNA]</scope>
    <source>
        <strain evidence="1">PWHHKU_190912</strain>
    </source>
</reference>